<feature type="chain" id="PRO_5023134809" evidence="5">
    <location>
        <begin position="24"/>
        <end position="215"/>
    </location>
</feature>
<dbReference type="PANTHER" id="PTHR12151">
    <property type="entry name" value="ELECTRON TRANSPORT PROTIN SCO1/SENC FAMILY MEMBER"/>
    <property type="match status" value="1"/>
</dbReference>
<feature type="binding site" evidence="3">
    <location>
        <position position="76"/>
    </location>
    <ligand>
        <name>Cu cation</name>
        <dbReference type="ChEBI" id="CHEBI:23378"/>
    </ligand>
</feature>
<accession>A0A5C1AB53</accession>
<gene>
    <name evidence="7" type="ORF">PX52LOC_02322</name>
</gene>
<evidence type="ECO:0000313" key="7">
    <source>
        <dbReference type="EMBL" id="QEL15403.1"/>
    </source>
</evidence>
<evidence type="ECO:0000256" key="5">
    <source>
        <dbReference type="SAM" id="SignalP"/>
    </source>
</evidence>
<feature type="signal peptide" evidence="5">
    <location>
        <begin position="1"/>
        <end position="23"/>
    </location>
</feature>
<dbReference type="Gene3D" id="3.40.30.10">
    <property type="entry name" value="Glutaredoxin"/>
    <property type="match status" value="1"/>
</dbReference>
<evidence type="ECO:0000259" key="6">
    <source>
        <dbReference type="PROSITE" id="PS51352"/>
    </source>
</evidence>
<dbReference type="OrthoDB" id="9811998at2"/>
<dbReference type="RefSeq" id="WP_149110223.1">
    <property type="nucleotide sequence ID" value="NZ_CP042425.1"/>
</dbReference>
<evidence type="ECO:0000256" key="2">
    <source>
        <dbReference type="ARBA" id="ARBA00023008"/>
    </source>
</evidence>
<dbReference type="PANTHER" id="PTHR12151:SF25">
    <property type="entry name" value="LINALOOL DEHYDRATASE_ISOMERASE DOMAIN-CONTAINING PROTEIN"/>
    <property type="match status" value="1"/>
</dbReference>
<dbReference type="GO" id="GO:0046872">
    <property type="term" value="F:metal ion binding"/>
    <property type="evidence" value="ECO:0007669"/>
    <property type="project" value="UniProtKB-KW"/>
</dbReference>
<dbReference type="Proteomes" id="UP000324974">
    <property type="component" value="Chromosome"/>
</dbReference>
<sequence>MPKLRLILIVLLSLSASVGGAFLAQSLRSKKPTPPADDTELPTVPAFHLTERSGKSVTNADLTGKVWIASFVFTRCSGTCPAVAATLARLQAELADVPDVRLVTFTIDPDRDTPEELKKYAERYRADPNRWLFLTGPEKEIHALANEGFMMLAKKRPDGKPGDEFDHSTFIVLVDKAGRIHGHFDGIPPQRSTDTEAYEASVKRLKDRVRELAKD</sequence>
<name>A0A5C1AB53_9BACT</name>
<feature type="binding site" evidence="3">
    <location>
        <position position="80"/>
    </location>
    <ligand>
        <name>Cu cation</name>
        <dbReference type="ChEBI" id="CHEBI:23378"/>
    </ligand>
</feature>
<dbReference type="InterPro" id="IPR003782">
    <property type="entry name" value="SCO1/SenC"/>
</dbReference>
<keyword evidence="2 3" id="KW-0186">Copper</keyword>
<dbReference type="Pfam" id="PF02630">
    <property type="entry name" value="SCO1-SenC"/>
    <property type="match status" value="1"/>
</dbReference>
<feature type="binding site" evidence="3">
    <location>
        <position position="167"/>
    </location>
    <ligand>
        <name>Cu cation</name>
        <dbReference type="ChEBI" id="CHEBI:23378"/>
    </ligand>
</feature>
<dbReference type="EMBL" id="CP042425">
    <property type="protein sequence ID" value="QEL15403.1"/>
    <property type="molecule type" value="Genomic_DNA"/>
</dbReference>
<comment type="similarity">
    <text evidence="1">Belongs to the SCO1/2 family.</text>
</comment>
<reference evidence="8" key="1">
    <citation type="submission" date="2019-08" db="EMBL/GenBank/DDBJ databases">
        <title>Limnoglobus roseus gen. nov., sp. nov., a novel freshwater planctomycete with a giant genome from the family Gemmataceae.</title>
        <authorList>
            <person name="Kulichevskaya I.S."/>
            <person name="Naumoff D.G."/>
            <person name="Miroshnikov K."/>
            <person name="Ivanova A."/>
            <person name="Philippov D.A."/>
            <person name="Hakobyan A."/>
            <person name="Rijpstra I.C."/>
            <person name="Sinninghe Damste J.S."/>
            <person name="Liesack W."/>
            <person name="Dedysh S.N."/>
        </authorList>
    </citation>
    <scope>NUCLEOTIDE SEQUENCE [LARGE SCALE GENOMIC DNA]</scope>
    <source>
        <strain evidence="8">PX52</strain>
    </source>
</reference>
<keyword evidence="8" id="KW-1185">Reference proteome</keyword>
<keyword evidence="4" id="KW-1015">Disulfide bond</keyword>
<feature type="disulfide bond" description="Redox-active" evidence="4">
    <location>
        <begin position="76"/>
        <end position="80"/>
    </location>
</feature>
<keyword evidence="3" id="KW-0479">Metal-binding</keyword>
<dbReference type="SUPFAM" id="SSF52833">
    <property type="entry name" value="Thioredoxin-like"/>
    <property type="match status" value="1"/>
</dbReference>
<evidence type="ECO:0000256" key="4">
    <source>
        <dbReference type="PIRSR" id="PIRSR603782-2"/>
    </source>
</evidence>
<evidence type="ECO:0000256" key="3">
    <source>
        <dbReference type="PIRSR" id="PIRSR603782-1"/>
    </source>
</evidence>
<feature type="domain" description="Thioredoxin" evidence="6">
    <location>
        <begin position="38"/>
        <end position="207"/>
    </location>
</feature>
<dbReference type="InterPro" id="IPR036249">
    <property type="entry name" value="Thioredoxin-like_sf"/>
</dbReference>
<dbReference type="AlphaFoldDB" id="A0A5C1AB53"/>
<keyword evidence="5" id="KW-0732">Signal</keyword>
<protein>
    <submittedName>
        <fullName evidence="7">SCO family protein</fullName>
    </submittedName>
</protein>
<organism evidence="7 8">
    <name type="scientific">Limnoglobus roseus</name>
    <dbReference type="NCBI Taxonomy" id="2598579"/>
    <lineage>
        <taxon>Bacteria</taxon>
        <taxon>Pseudomonadati</taxon>
        <taxon>Planctomycetota</taxon>
        <taxon>Planctomycetia</taxon>
        <taxon>Gemmatales</taxon>
        <taxon>Gemmataceae</taxon>
        <taxon>Limnoglobus</taxon>
    </lineage>
</organism>
<proteinExistence type="inferred from homology"/>
<dbReference type="KEGG" id="lrs:PX52LOC_02322"/>
<dbReference type="PROSITE" id="PS51352">
    <property type="entry name" value="THIOREDOXIN_2"/>
    <property type="match status" value="1"/>
</dbReference>
<evidence type="ECO:0000313" key="8">
    <source>
        <dbReference type="Proteomes" id="UP000324974"/>
    </source>
</evidence>
<dbReference type="CDD" id="cd02968">
    <property type="entry name" value="SCO"/>
    <property type="match status" value="1"/>
</dbReference>
<evidence type="ECO:0000256" key="1">
    <source>
        <dbReference type="ARBA" id="ARBA00010996"/>
    </source>
</evidence>
<dbReference type="InterPro" id="IPR013766">
    <property type="entry name" value="Thioredoxin_domain"/>
</dbReference>